<name>A0AAE4S971_9EURY</name>
<reference evidence="1" key="1">
    <citation type="submission" date="2023-06" db="EMBL/GenBank/DDBJ databases">
        <title>Genome sequence of Methancorpusculaceae sp. Ag1.</title>
        <authorList>
            <person name="Protasov E."/>
            <person name="Platt K."/>
            <person name="Poehlein A."/>
            <person name="Daniel R."/>
            <person name="Brune A."/>
        </authorList>
    </citation>
    <scope>NUCLEOTIDE SEQUENCE</scope>
    <source>
        <strain evidence="1">Ag1</strain>
    </source>
</reference>
<evidence type="ECO:0000313" key="2">
    <source>
        <dbReference type="Proteomes" id="UP001273136"/>
    </source>
</evidence>
<dbReference type="InterPro" id="IPR014998">
    <property type="entry name" value="DUF1848"/>
</dbReference>
<comment type="caution">
    <text evidence="1">The sequence shown here is derived from an EMBL/GenBank/DDBJ whole genome shotgun (WGS) entry which is preliminary data.</text>
</comment>
<evidence type="ECO:0000313" key="1">
    <source>
        <dbReference type="EMBL" id="MDV0440871.1"/>
    </source>
</evidence>
<dbReference type="Proteomes" id="UP001273136">
    <property type="component" value="Unassembled WGS sequence"/>
</dbReference>
<gene>
    <name evidence="1" type="ORF">McpAg1_00480</name>
</gene>
<proteinExistence type="predicted"/>
<keyword evidence="2" id="KW-1185">Reference proteome</keyword>
<sequence length="300" mass="33846">MIISASRRTDIPAHFPEWFCQRLAEEFCLVRNPYSKKITHVSLKKEDVDAVVFWTKNAGPMLSHLSKIDASSIPYYFQYTITPYGPEIETNLNKDHCIENFLALSSIIGKDRVLWRYDPILITKKYSTSFHEKAFEKFCEKFSDATSRCTISFVDSYPSSPFRECTISEKNFLAEKFSVTAKNFGIPLMSCAEGEGLRTFGITPASCIDKDLCEKLCGSPLTVKKDPQQRPSCGCVKSVDIGGYHTCRNGCLYCYACGGKMPETHDQHSPLISGFPNENELISHNNIPNSSDCQTRLSFK</sequence>
<dbReference type="EMBL" id="JAWDKA010000001">
    <property type="protein sequence ID" value="MDV0440871.1"/>
    <property type="molecule type" value="Genomic_DNA"/>
</dbReference>
<evidence type="ECO:0008006" key="3">
    <source>
        <dbReference type="Google" id="ProtNLM"/>
    </source>
</evidence>
<protein>
    <recommendedName>
        <fullName evidence="3">DUF1848 domain-containing protein</fullName>
    </recommendedName>
</protein>
<accession>A0AAE4S971</accession>
<dbReference type="RefSeq" id="WP_338093267.1">
    <property type="nucleotide sequence ID" value="NZ_JAWDKA010000001.1"/>
</dbReference>
<organism evidence="1 2">
    <name type="scientific">Methanorbis furvi</name>
    <dbReference type="NCBI Taxonomy" id="3028299"/>
    <lineage>
        <taxon>Archaea</taxon>
        <taxon>Methanobacteriati</taxon>
        <taxon>Methanobacteriota</taxon>
        <taxon>Stenosarchaea group</taxon>
        <taxon>Methanomicrobia</taxon>
        <taxon>Methanomicrobiales</taxon>
        <taxon>Methanocorpusculaceae</taxon>
        <taxon>Methanorbis</taxon>
    </lineage>
</organism>
<dbReference type="AlphaFoldDB" id="A0AAE4S971"/>
<dbReference type="Pfam" id="PF08902">
    <property type="entry name" value="DUF1848"/>
    <property type="match status" value="1"/>
</dbReference>